<dbReference type="Pfam" id="PF13489">
    <property type="entry name" value="Methyltransf_23"/>
    <property type="match status" value="1"/>
</dbReference>
<comment type="caution">
    <text evidence="2">The sequence shown here is derived from an EMBL/GenBank/DDBJ whole genome shotgun (WGS) entry which is preliminary data.</text>
</comment>
<name>A0ABV9U3H2_9ACTN</name>
<keyword evidence="2" id="KW-0808">Transferase</keyword>
<gene>
    <name evidence="2" type="ORF">ACFPCY_27155</name>
</gene>
<dbReference type="EMBL" id="JBHSIT010000008">
    <property type="protein sequence ID" value="MFC4911015.1"/>
    <property type="molecule type" value="Genomic_DNA"/>
</dbReference>
<dbReference type="EC" id="2.1.1.222" evidence="2"/>
<dbReference type="EC" id="2.1.1.64" evidence="2"/>
<keyword evidence="3" id="KW-1185">Reference proteome</keyword>
<organism evidence="2 3">
    <name type="scientific">Actinomadura gamaensis</name>
    <dbReference type="NCBI Taxonomy" id="1763541"/>
    <lineage>
        <taxon>Bacteria</taxon>
        <taxon>Bacillati</taxon>
        <taxon>Actinomycetota</taxon>
        <taxon>Actinomycetes</taxon>
        <taxon>Streptosporangiales</taxon>
        <taxon>Thermomonosporaceae</taxon>
        <taxon>Actinomadura</taxon>
    </lineage>
</organism>
<feature type="region of interest" description="Disordered" evidence="1">
    <location>
        <begin position="159"/>
        <end position="190"/>
    </location>
</feature>
<keyword evidence="2" id="KW-0489">Methyltransferase</keyword>
<evidence type="ECO:0000313" key="3">
    <source>
        <dbReference type="Proteomes" id="UP001595872"/>
    </source>
</evidence>
<dbReference type="SUPFAM" id="SSF53335">
    <property type="entry name" value="S-adenosyl-L-methionine-dependent methyltransferases"/>
    <property type="match status" value="1"/>
</dbReference>
<sequence>MTELRTTPVNPGELFSARVRQHGAERPPQRLRLLEAGCGWGHALDLGDLDFEIIGVDLDLPALRDRTSARADLDEWHLGDLRAVPMPPRAYDVVHAPYLIERLRNAELVLDRIVASLKPGGLLLVRMRDRDTAFGFLDRKVPRPLRRIAVRTAAGRVPLPVRASRHPHAPPEPDGPPEHASGGSLPPPAPTVYDRVASRAGMQWYCGMRGLVVAEEYTSRDCMTALGAGTGLVAAACRGVATASRGRLPATHSEIALVIRKPQNRYARVI</sequence>
<dbReference type="RefSeq" id="WP_378259664.1">
    <property type="nucleotide sequence ID" value="NZ_JBHSIT010000008.1"/>
</dbReference>
<evidence type="ECO:0000313" key="2">
    <source>
        <dbReference type="EMBL" id="MFC4911015.1"/>
    </source>
</evidence>
<accession>A0ABV9U3H2</accession>
<dbReference type="Gene3D" id="3.40.50.150">
    <property type="entry name" value="Vaccinia Virus protein VP39"/>
    <property type="match status" value="1"/>
</dbReference>
<dbReference type="GO" id="GO:0061542">
    <property type="term" value="F:3-demethylubiquinol 3-O-methyltransferase activity"/>
    <property type="evidence" value="ECO:0007669"/>
    <property type="project" value="UniProtKB-EC"/>
</dbReference>
<dbReference type="GO" id="GO:0102208">
    <property type="term" value="F:2-polyprenyl-6-hydroxyphenol methylase activity"/>
    <property type="evidence" value="ECO:0007669"/>
    <property type="project" value="UniProtKB-EC"/>
</dbReference>
<proteinExistence type="predicted"/>
<protein>
    <submittedName>
        <fullName evidence="2">Class I SAM-dependent methyltransferase</fullName>
        <ecNumber evidence="2">2.1.1.222</ecNumber>
        <ecNumber evidence="2">2.1.1.64</ecNumber>
    </submittedName>
</protein>
<dbReference type="GO" id="GO:0032259">
    <property type="term" value="P:methylation"/>
    <property type="evidence" value="ECO:0007669"/>
    <property type="project" value="UniProtKB-KW"/>
</dbReference>
<evidence type="ECO:0000256" key="1">
    <source>
        <dbReference type="SAM" id="MobiDB-lite"/>
    </source>
</evidence>
<dbReference type="InterPro" id="IPR029063">
    <property type="entry name" value="SAM-dependent_MTases_sf"/>
</dbReference>
<dbReference type="Proteomes" id="UP001595872">
    <property type="component" value="Unassembled WGS sequence"/>
</dbReference>
<dbReference type="CDD" id="cd02440">
    <property type="entry name" value="AdoMet_MTases"/>
    <property type="match status" value="1"/>
</dbReference>
<reference evidence="3" key="1">
    <citation type="journal article" date="2019" name="Int. J. Syst. Evol. Microbiol.">
        <title>The Global Catalogue of Microorganisms (GCM) 10K type strain sequencing project: providing services to taxonomists for standard genome sequencing and annotation.</title>
        <authorList>
            <consortium name="The Broad Institute Genomics Platform"/>
            <consortium name="The Broad Institute Genome Sequencing Center for Infectious Disease"/>
            <person name="Wu L."/>
            <person name="Ma J."/>
        </authorList>
    </citation>
    <scope>NUCLEOTIDE SEQUENCE [LARGE SCALE GENOMIC DNA]</scope>
    <source>
        <strain evidence="3">KLKA75</strain>
    </source>
</reference>